<sequence length="174" mass="19729">MLDGRLRRAQVKRLRERAIRYADNGWPVAPLAVPSVDPYLAAEVVRTGAEAAVVWREYPWDIALIAERFEVMELPPEYGALLNHQLKTTCPTAIAPTHRRWWFFLEPGSVVPEQVLAAGGVLHRHWVPAPGTRLDSAGRIRWLVHPYQTRWQAYRRQDPIDAVLSLNAGNPRGG</sequence>
<evidence type="ECO:0000313" key="2">
    <source>
        <dbReference type="Proteomes" id="UP000295573"/>
    </source>
</evidence>
<accession>A0A4R2I633</accession>
<dbReference type="Proteomes" id="UP000295573">
    <property type="component" value="Unassembled WGS sequence"/>
</dbReference>
<evidence type="ECO:0008006" key="3">
    <source>
        <dbReference type="Google" id="ProtNLM"/>
    </source>
</evidence>
<comment type="caution">
    <text evidence="1">The sequence shown here is derived from an EMBL/GenBank/DDBJ whole genome shotgun (WGS) entry which is preliminary data.</text>
</comment>
<organism evidence="1 2">
    <name type="scientific">Kribbella antiqua</name>
    <dbReference type="NCBI Taxonomy" id="2512217"/>
    <lineage>
        <taxon>Bacteria</taxon>
        <taxon>Bacillati</taxon>
        <taxon>Actinomycetota</taxon>
        <taxon>Actinomycetes</taxon>
        <taxon>Propionibacteriales</taxon>
        <taxon>Kribbellaceae</taxon>
        <taxon>Kribbella</taxon>
    </lineage>
</organism>
<proteinExistence type="predicted"/>
<gene>
    <name evidence="1" type="ORF">EV646_1202</name>
</gene>
<name>A0A4R2I633_9ACTN</name>
<dbReference type="OrthoDB" id="3397040at2"/>
<protein>
    <recommendedName>
        <fullName evidence="3">Bifunctional DNA primase/polymerase-like protein</fullName>
    </recommendedName>
</protein>
<keyword evidence="2" id="KW-1185">Reference proteome</keyword>
<dbReference type="AlphaFoldDB" id="A0A4R2I633"/>
<dbReference type="RefSeq" id="WP_132157351.1">
    <property type="nucleotide sequence ID" value="NZ_SLWR01000020.1"/>
</dbReference>
<dbReference type="EMBL" id="SLWR01000020">
    <property type="protein sequence ID" value="TCO38628.1"/>
    <property type="molecule type" value="Genomic_DNA"/>
</dbReference>
<reference evidence="1 2" key="1">
    <citation type="journal article" date="2015" name="Stand. Genomic Sci.">
        <title>Genomic Encyclopedia of Bacterial and Archaeal Type Strains, Phase III: the genomes of soil and plant-associated and newly described type strains.</title>
        <authorList>
            <person name="Whitman W.B."/>
            <person name="Woyke T."/>
            <person name="Klenk H.P."/>
            <person name="Zhou Y."/>
            <person name="Lilburn T.G."/>
            <person name="Beck B.J."/>
            <person name="De Vos P."/>
            <person name="Vandamme P."/>
            <person name="Eisen J.A."/>
            <person name="Garrity G."/>
            <person name="Hugenholtz P."/>
            <person name="Kyrpides N.C."/>
        </authorList>
    </citation>
    <scope>NUCLEOTIDE SEQUENCE [LARGE SCALE GENOMIC DNA]</scope>
    <source>
        <strain evidence="1 2">VKM Ac-2541</strain>
    </source>
</reference>
<evidence type="ECO:0000313" key="1">
    <source>
        <dbReference type="EMBL" id="TCO38628.1"/>
    </source>
</evidence>